<gene>
    <name evidence="1" type="ORF">SAMN05421827_111187</name>
</gene>
<dbReference type="STRING" id="405671.SAMN05421827_111187"/>
<accession>A0A1G7XF51</accession>
<evidence type="ECO:0000313" key="2">
    <source>
        <dbReference type="Proteomes" id="UP000199643"/>
    </source>
</evidence>
<organism evidence="1 2">
    <name type="scientific">Pedobacter terrae</name>
    <dbReference type="NCBI Taxonomy" id="405671"/>
    <lineage>
        <taxon>Bacteria</taxon>
        <taxon>Pseudomonadati</taxon>
        <taxon>Bacteroidota</taxon>
        <taxon>Sphingobacteriia</taxon>
        <taxon>Sphingobacteriales</taxon>
        <taxon>Sphingobacteriaceae</taxon>
        <taxon>Pedobacter</taxon>
    </lineage>
</organism>
<reference evidence="2" key="1">
    <citation type="submission" date="2016-10" db="EMBL/GenBank/DDBJ databases">
        <authorList>
            <person name="Varghese N."/>
            <person name="Submissions S."/>
        </authorList>
    </citation>
    <scope>NUCLEOTIDE SEQUENCE [LARGE SCALE GENOMIC DNA]</scope>
    <source>
        <strain evidence="2">DSM 17933</strain>
    </source>
</reference>
<dbReference type="Proteomes" id="UP000199643">
    <property type="component" value="Unassembled WGS sequence"/>
</dbReference>
<evidence type="ECO:0000313" key="1">
    <source>
        <dbReference type="EMBL" id="SDG82743.1"/>
    </source>
</evidence>
<dbReference type="EMBL" id="FNCH01000011">
    <property type="protein sequence ID" value="SDG82743.1"/>
    <property type="molecule type" value="Genomic_DNA"/>
</dbReference>
<keyword evidence="2" id="KW-1185">Reference proteome</keyword>
<name>A0A1G7XF51_9SPHI</name>
<sequence>MMKNIIFSVAIMAATYCTATQNRVELNNEKIIITKVIDIVSKKNVRPKKVLISEQLLSDLDRYLITHEGEKNTDSLALLIQGNWNYLKEKKSKPYSTAWKQVSLSKTVGGKTNSENEGKDDNILFSTVQFSPDGTKAFVVYNKTYKNISQATVFFFFEKKNETWIHTAHFIPFFD</sequence>
<protein>
    <submittedName>
        <fullName evidence="1">Uncharacterized protein</fullName>
    </submittedName>
</protein>
<proteinExistence type="predicted"/>
<dbReference type="AlphaFoldDB" id="A0A1G7XF51"/>